<dbReference type="InterPro" id="IPR035437">
    <property type="entry name" value="SNase_OB-fold_sf"/>
</dbReference>
<accession>A0ABN6ZAZ9</accession>
<dbReference type="RefSeq" id="WP_161831294.1">
    <property type="nucleotide sequence ID" value="NZ_AP028127.1"/>
</dbReference>
<keyword evidence="1" id="KW-0472">Membrane</keyword>
<dbReference type="SMART" id="SM00318">
    <property type="entry name" value="SNc"/>
    <property type="match status" value="1"/>
</dbReference>
<dbReference type="Gene3D" id="2.40.50.90">
    <property type="match status" value="1"/>
</dbReference>
<dbReference type="Proteomes" id="UP001432099">
    <property type="component" value="Chromosome"/>
</dbReference>
<dbReference type="InterPro" id="IPR002071">
    <property type="entry name" value="Thermonucl_AS"/>
</dbReference>
<keyword evidence="4" id="KW-1185">Reference proteome</keyword>
<name>A0ABN6ZAZ9_9FIRM</name>
<evidence type="ECO:0000313" key="3">
    <source>
        <dbReference type="EMBL" id="BEH90938.1"/>
    </source>
</evidence>
<dbReference type="PROSITE" id="PS50830">
    <property type="entry name" value="TNASE_3"/>
    <property type="match status" value="1"/>
</dbReference>
<keyword evidence="1" id="KW-0812">Transmembrane</keyword>
<organism evidence="3 4">
    <name type="scientific">Turicibacter faecis</name>
    <dbReference type="NCBI Taxonomy" id="2963365"/>
    <lineage>
        <taxon>Bacteria</taxon>
        <taxon>Bacillati</taxon>
        <taxon>Bacillota</taxon>
        <taxon>Erysipelotrichia</taxon>
        <taxon>Erysipelotrichales</taxon>
        <taxon>Turicibacteraceae</taxon>
        <taxon>Turicibacter</taxon>
    </lineage>
</organism>
<protein>
    <submittedName>
        <fullName evidence="3">Thermonuclease family protein</fullName>
    </submittedName>
</protein>
<dbReference type="PROSITE" id="PS01123">
    <property type="entry name" value="TNASE_1"/>
    <property type="match status" value="1"/>
</dbReference>
<reference evidence="3" key="1">
    <citation type="journal article" date="2024" name="Int. J. Syst. Evol. Microbiol.">
        <title>Turicibacter faecis sp. nov., isolated from faeces of heart failure mouse model.</title>
        <authorList>
            <person name="Imamura Y."/>
            <person name="Motooka D."/>
            <person name="Nakajima Y."/>
            <person name="Ito S."/>
            <person name="Kitakaze M."/>
            <person name="Iida T."/>
            <person name="Nakamura S."/>
        </authorList>
    </citation>
    <scope>NUCLEOTIDE SEQUENCE</scope>
    <source>
        <strain evidence="3">TC023</strain>
    </source>
</reference>
<proteinExistence type="predicted"/>
<gene>
    <name evidence="3" type="ORF">T23_10400</name>
</gene>
<dbReference type="InterPro" id="IPR016071">
    <property type="entry name" value="Staphylococal_nuclease_OB-fold"/>
</dbReference>
<evidence type="ECO:0000259" key="2">
    <source>
        <dbReference type="PROSITE" id="PS50830"/>
    </source>
</evidence>
<dbReference type="SUPFAM" id="SSF50199">
    <property type="entry name" value="Staphylococcal nuclease"/>
    <property type="match status" value="1"/>
</dbReference>
<sequence>MSRQKLNVKKLAKVKKRYGLIGVIFVIVATLAGSYVEDYLSSRSAASLQVFETNGIELEPVILKRVVDGDTLVVTNANREEVRVRLIGMDTPESVHPDQEKNTEAGELASQYTKSVLTVGQTLYLEYDVQKTDRYHRVLAYVWLTDDVNPDDIATNMLNAKLVADGYAVAKEFKPNVKYSSLLKQLESAANNER</sequence>
<feature type="domain" description="TNase-like" evidence="2">
    <location>
        <begin position="57"/>
        <end position="194"/>
    </location>
</feature>
<evidence type="ECO:0000256" key="1">
    <source>
        <dbReference type="SAM" id="Phobius"/>
    </source>
</evidence>
<dbReference type="EMBL" id="AP028127">
    <property type="protein sequence ID" value="BEH90938.1"/>
    <property type="molecule type" value="Genomic_DNA"/>
</dbReference>
<dbReference type="Pfam" id="PF00565">
    <property type="entry name" value="SNase"/>
    <property type="match status" value="1"/>
</dbReference>
<evidence type="ECO:0000313" key="4">
    <source>
        <dbReference type="Proteomes" id="UP001432099"/>
    </source>
</evidence>
<keyword evidence="1" id="KW-1133">Transmembrane helix</keyword>
<feature type="transmembrane region" description="Helical" evidence="1">
    <location>
        <begin position="20"/>
        <end position="36"/>
    </location>
</feature>